<keyword evidence="3" id="KW-1185">Reference proteome</keyword>
<dbReference type="Proteomes" id="UP001295684">
    <property type="component" value="Unassembled WGS sequence"/>
</dbReference>
<comment type="caution">
    <text evidence="2">The sequence shown here is derived from an EMBL/GenBank/DDBJ whole genome shotgun (WGS) entry which is preliminary data.</text>
</comment>
<feature type="transmembrane region" description="Helical" evidence="1">
    <location>
        <begin position="53"/>
        <end position="77"/>
    </location>
</feature>
<dbReference type="EMBL" id="CAMPGE010019295">
    <property type="protein sequence ID" value="CAI2377640.1"/>
    <property type="molecule type" value="Genomic_DNA"/>
</dbReference>
<dbReference type="AlphaFoldDB" id="A0AAD1XRI6"/>
<feature type="transmembrane region" description="Helical" evidence="1">
    <location>
        <begin position="25"/>
        <end position="47"/>
    </location>
</feature>
<reference evidence="2" key="1">
    <citation type="submission" date="2023-07" db="EMBL/GenBank/DDBJ databases">
        <authorList>
            <consortium name="AG Swart"/>
            <person name="Singh M."/>
            <person name="Singh A."/>
            <person name="Seah K."/>
            <person name="Emmerich C."/>
        </authorList>
    </citation>
    <scope>NUCLEOTIDE SEQUENCE</scope>
    <source>
        <strain evidence="2">DP1</strain>
    </source>
</reference>
<keyword evidence="1" id="KW-0472">Membrane</keyword>
<accession>A0AAD1XRI6</accession>
<proteinExistence type="predicted"/>
<evidence type="ECO:0000256" key="1">
    <source>
        <dbReference type="SAM" id="Phobius"/>
    </source>
</evidence>
<organism evidence="2 3">
    <name type="scientific">Euplotes crassus</name>
    <dbReference type="NCBI Taxonomy" id="5936"/>
    <lineage>
        <taxon>Eukaryota</taxon>
        <taxon>Sar</taxon>
        <taxon>Alveolata</taxon>
        <taxon>Ciliophora</taxon>
        <taxon>Intramacronucleata</taxon>
        <taxon>Spirotrichea</taxon>
        <taxon>Hypotrichia</taxon>
        <taxon>Euplotida</taxon>
        <taxon>Euplotidae</taxon>
        <taxon>Moneuplotes</taxon>
    </lineage>
</organism>
<sequence>MRTSINDDEEICKPQQVLKPDDNAILFPPYITLCLGALFIGCLGTIFSLVQNIHFTGLGISTSLVGISLVWTLIVVFFKRNKCLAKLKLVALVISIILLTLSLLTMVMILIKFANLCKNPSLEKFSFRDIDLKTSFIPRKLSDRYQVISYLDEERNSTQYVNVSETLPQNFLRQSNRPQWLELFIERAEKCLAPNHQSRIHERNFGDLKLTWHASRIDHTLGLITDIGFQADFRKSIPNFKISCHNRLSLNPEPNFCSDAILSCWHDDESQ</sequence>
<gene>
    <name evidence="2" type="ORF">ECRASSUSDP1_LOCUS19028</name>
</gene>
<evidence type="ECO:0000313" key="3">
    <source>
        <dbReference type="Proteomes" id="UP001295684"/>
    </source>
</evidence>
<keyword evidence="1" id="KW-0812">Transmembrane</keyword>
<keyword evidence="1" id="KW-1133">Transmembrane helix</keyword>
<protein>
    <submittedName>
        <fullName evidence="2">Uncharacterized protein</fullName>
    </submittedName>
</protein>
<name>A0AAD1XRI6_EUPCR</name>
<feature type="transmembrane region" description="Helical" evidence="1">
    <location>
        <begin position="89"/>
        <end position="111"/>
    </location>
</feature>
<evidence type="ECO:0000313" key="2">
    <source>
        <dbReference type="EMBL" id="CAI2377640.1"/>
    </source>
</evidence>